<evidence type="ECO:0008006" key="4">
    <source>
        <dbReference type="Google" id="ProtNLM"/>
    </source>
</evidence>
<dbReference type="AlphaFoldDB" id="A0A6I4TWU4"/>
<proteinExistence type="predicted"/>
<dbReference type="Proteomes" id="UP000469430">
    <property type="component" value="Unassembled WGS sequence"/>
</dbReference>
<accession>A0A6I4TWU4</accession>
<reference evidence="2 3" key="1">
    <citation type="submission" date="2019-12" db="EMBL/GenBank/DDBJ databases">
        <title>Genomic-based taxomic classification of the family Erythrobacteraceae.</title>
        <authorList>
            <person name="Xu L."/>
        </authorList>
    </citation>
    <scope>NUCLEOTIDE SEQUENCE [LARGE SCALE GENOMIC DNA]</scope>
    <source>
        <strain evidence="2 3">S36</strain>
    </source>
</reference>
<dbReference type="Pfam" id="PF03929">
    <property type="entry name" value="PepSY_TM"/>
    <property type="match status" value="1"/>
</dbReference>
<dbReference type="RefSeq" id="WP_161391408.1">
    <property type="nucleotide sequence ID" value="NZ_JBHSCP010000001.1"/>
</dbReference>
<name>A0A6I4TWU4_9SPHN</name>
<evidence type="ECO:0000313" key="3">
    <source>
        <dbReference type="Proteomes" id="UP000469430"/>
    </source>
</evidence>
<organism evidence="2 3">
    <name type="scientific">Croceibacterium xixiisoli</name>
    <dbReference type="NCBI Taxonomy" id="1476466"/>
    <lineage>
        <taxon>Bacteria</taxon>
        <taxon>Pseudomonadati</taxon>
        <taxon>Pseudomonadota</taxon>
        <taxon>Alphaproteobacteria</taxon>
        <taxon>Sphingomonadales</taxon>
        <taxon>Erythrobacteraceae</taxon>
        <taxon>Croceibacterium</taxon>
    </lineage>
</organism>
<feature type="transmembrane region" description="Helical" evidence="1">
    <location>
        <begin position="12"/>
        <end position="32"/>
    </location>
</feature>
<feature type="transmembrane region" description="Helical" evidence="1">
    <location>
        <begin position="187"/>
        <end position="207"/>
    </location>
</feature>
<dbReference type="EMBL" id="WTYJ01000002">
    <property type="protein sequence ID" value="MXO99710.1"/>
    <property type="molecule type" value="Genomic_DNA"/>
</dbReference>
<dbReference type="InterPro" id="IPR005625">
    <property type="entry name" value="PepSY-ass_TM"/>
</dbReference>
<keyword evidence="1" id="KW-1133">Transmembrane helix</keyword>
<sequence length="309" mass="34922">MRRLLTRLHRWIGIALFGYVAMICLTGSVLVYRPELYRHFEPQPLIVEVGARPLSDDELRRHAARAFPGEQAAEIWRGKRPDHAVEIALNSGDAMRGYLFDPYTGAPMRPALPLGFRLTSFALELHRELIGGDSGRVVNGALALAFIFLVLTGMLTWRPRKRAREVAPVKAKRGRFTGWLRRQHRTIGIWSGAFVLMWAITGLHLAWPEVMAALVDHFEPFDEANPVERTGDTISYWLAYAHFGRFGGRISGCEADLCGEGFKALWAVLALAPTFLALSGIWLWLRGRLTRARRRRQAEPQAGQMEEQP</sequence>
<feature type="transmembrane region" description="Helical" evidence="1">
    <location>
        <begin position="137"/>
        <end position="157"/>
    </location>
</feature>
<evidence type="ECO:0000256" key="1">
    <source>
        <dbReference type="SAM" id="Phobius"/>
    </source>
</evidence>
<gene>
    <name evidence="2" type="ORF">GRI97_11985</name>
</gene>
<protein>
    <recommendedName>
        <fullName evidence="4">PepSY domain-containing protein</fullName>
    </recommendedName>
</protein>
<keyword evidence="1" id="KW-0472">Membrane</keyword>
<feature type="transmembrane region" description="Helical" evidence="1">
    <location>
        <begin position="264"/>
        <end position="285"/>
    </location>
</feature>
<dbReference type="OrthoDB" id="7626573at2"/>
<evidence type="ECO:0000313" key="2">
    <source>
        <dbReference type="EMBL" id="MXO99710.1"/>
    </source>
</evidence>
<dbReference type="PANTHER" id="PTHR34219">
    <property type="entry name" value="IRON-REGULATED INNER MEMBRANE PROTEIN-RELATED"/>
    <property type="match status" value="1"/>
</dbReference>
<comment type="caution">
    <text evidence="2">The sequence shown here is derived from an EMBL/GenBank/DDBJ whole genome shotgun (WGS) entry which is preliminary data.</text>
</comment>
<keyword evidence="1" id="KW-0812">Transmembrane</keyword>
<keyword evidence="3" id="KW-1185">Reference proteome</keyword>